<keyword evidence="3" id="KW-1185">Reference proteome</keyword>
<sequence length="180" mass="19595">MEPTQVPLKGKDDKRPNRRDESEDAVDYCRPGEQMPDTEAVQCWVWLQGSALVQPIVAPTGQSLLFQANGGCGKRCGPRVLALAGHVPKVADSCFIVTIFSLKPSPVDMLSPYWGTCSSHPIKGHFTNINEFSFAIPYGRGGAEKKYFSPNIIDSSGLGNWRAENLTGVFECGIFDSTGI</sequence>
<feature type="region of interest" description="Disordered" evidence="1">
    <location>
        <begin position="1"/>
        <end position="25"/>
    </location>
</feature>
<evidence type="ECO:0000313" key="2">
    <source>
        <dbReference type="EMBL" id="EMP29268.1"/>
    </source>
</evidence>
<evidence type="ECO:0000313" key="3">
    <source>
        <dbReference type="Proteomes" id="UP000031443"/>
    </source>
</evidence>
<organism evidence="2 3">
    <name type="scientific">Chelonia mydas</name>
    <name type="common">Green sea-turtle</name>
    <name type="synonym">Chelonia agassizi</name>
    <dbReference type="NCBI Taxonomy" id="8469"/>
    <lineage>
        <taxon>Eukaryota</taxon>
        <taxon>Metazoa</taxon>
        <taxon>Chordata</taxon>
        <taxon>Craniata</taxon>
        <taxon>Vertebrata</taxon>
        <taxon>Euteleostomi</taxon>
        <taxon>Archelosauria</taxon>
        <taxon>Testudinata</taxon>
        <taxon>Testudines</taxon>
        <taxon>Cryptodira</taxon>
        <taxon>Durocryptodira</taxon>
        <taxon>Americhelydia</taxon>
        <taxon>Chelonioidea</taxon>
        <taxon>Cheloniidae</taxon>
        <taxon>Chelonia</taxon>
    </lineage>
</organism>
<dbReference type="EMBL" id="KB557569">
    <property type="protein sequence ID" value="EMP29268.1"/>
    <property type="molecule type" value="Genomic_DNA"/>
</dbReference>
<accession>M7BAU0</accession>
<evidence type="ECO:0000256" key="1">
    <source>
        <dbReference type="SAM" id="MobiDB-lite"/>
    </source>
</evidence>
<feature type="compositionally biased region" description="Basic and acidic residues" evidence="1">
    <location>
        <begin position="9"/>
        <end position="21"/>
    </location>
</feature>
<dbReference type="AlphaFoldDB" id="M7BAU0"/>
<protein>
    <submittedName>
        <fullName evidence="2">Uncharacterized protein</fullName>
    </submittedName>
</protein>
<reference evidence="3" key="1">
    <citation type="journal article" date="2013" name="Nat. Genet.">
        <title>The draft genomes of soft-shell turtle and green sea turtle yield insights into the development and evolution of the turtle-specific body plan.</title>
        <authorList>
            <person name="Wang Z."/>
            <person name="Pascual-Anaya J."/>
            <person name="Zadissa A."/>
            <person name="Li W."/>
            <person name="Niimura Y."/>
            <person name="Huang Z."/>
            <person name="Li C."/>
            <person name="White S."/>
            <person name="Xiong Z."/>
            <person name="Fang D."/>
            <person name="Wang B."/>
            <person name="Ming Y."/>
            <person name="Chen Y."/>
            <person name="Zheng Y."/>
            <person name="Kuraku S."/>
            <person name="Pignatelli M."/>
            <person name="Herrero J."/>
            <person name="Beal K."/>
            <person name="Nozawa M."/>
            <person name="Li Q."/>
            <person name="Wang J."/>
            <person name="Zhang H."/>
            <person name="Yu L."/>
            <person name="Shigenobu S."/>
            <person name="Wang J."/>
            <person name="Liu J."/>
            <person name="Flicek P."/>
            <person name="Searle S."/>
            <person name="Wang J."/>
            <person name="Kuratani S."/>
            <person name="Yin Y."/>
            <person name="Aken B."/>
            <person name="Zhang G."/>
            <person name="Irie N."/>
        </authorList>
    </citation>
    <scope>NUCLEOTIDE SEQUENCE [LARGE SCALE GENOMIC DNA]</scope>
</reference>
<gene>
    <name evidence="2" type="ORF">UY3_13616</name>
</gene>
<dbReference type="Proteomes" id="UP000031443">
    <property type="component" value="Unassembled WGS sequence"/>
</dbReference>
<proteinExistence type="predicted"/>
<name>M7BAU0_CHEMY</name>